<accession>A0ABR0Z7G7</accession>
<keyword evidence="7" id="KW-0675">Receptor</keyword>
<feature type="domain" description="SEFIR" evidence="11">
    <location>
        <begin position="348"/>
        <end position="498"/>
    </location>
</feature>
<dbReference type="Pfam" id="PF16578">
    <property type="entry name" value="IL17R_fnIII_D2"/>
    <property type="match status" value="1"/>
</dbReference>
<dbReference type="InterPro" id="IPR032356">
    <property type="entry name" value="IL17R_A/B_N"/>
</dbReference>
<evidence type="ECO:0000313" key="12">
    <source>
        <dbReference type="EMBL" id="KAK6480770.1"/>
    </source>
</evidence>
<keyword evidence="5 9" id="KW-1133">Transmembrane helix</keyword>
<evidence type="ECO:0000256" key="10">
    <source>
        <dbReference type="SAM" id="SignalP"/>
    </source>
</evidence>
<dbReference type="Proteomes" id="UP001369086">
    <property type="component" value="Unassembled WGS sequence"/>
</dbReference>
<reference evidence="12 13" key="1">
    <citation type="submission" date="2021-05" db="EMBL/GenBank/DDBJ databases">
        <authorList>
            <person name="Zahm M."/>
            <person name="Klopp C."/>
            <person name="Cabau C."/>
            <person name="Kuhl H."/>
            <person name="Suciu R."/>
            <person name="Ciorpac M."/>
            <person name="Holostenco D."/>
            <person name="Gessner J."/>
            <person name="Wuertz S."/>
            <person name="Hohne C."/>
            <person name="Stock M."/>
            <person name="Gislard M."/>
            <person name="Lluch J."/>
            <person name="Milhes M."/>
            <person name="Lampietro C."/>
            <person name="Lopez Roques C."/>
            <person name="Donnadieu C."/>
            <person name="Du K."/>
            <person name="Schartl M."/>
            <person name="Guiguen Y."/>
        </authorList>
    </citation>
    <scope>NUCLEOTIDE SEQUENCE [LARGE SCALE GENOMIC DNA]</scope>
    <source>
        <strain evidence="12">Hh-F2</strain>
        <tissue evidence="12">Blood</tissue>
    </source>
</reference>
<dbReference type="Gene3D" id="2.60.40.2160">
    <property type="entry name" value="Interleukin-17 receptor A/B, fibronectin-III-like domain 1"/>
    <property type="match status" value="1"/>
</dbReference>
<dbReference type="Pfam" id="PF16556">
    <property type="entry name" value="IL17R_fnIII_D1"/>
    <property type="match status" value="1"/>
</dbReference>
<evidence type="ECO:0000256" key="7">
    <source>
        <dbReference type="ARBA" id="ARBA00023170"/>
    </source>
</evidence>
<keyword evidence="6 9" id="KW-0472">Membrane</keyword>
<feature type="signal peptide" evidence="10">
    <location>
        <begin position="1"/>
        <end position="24"/>
    </location>
</feature>
<evidence type="ECO:0000256" key="2">
    <source>
        <dbReference type="ARBA" id="ARBA00022475"/>
    </source>
</evidence>
<name>A0ABR0Z7G7_HUSHU</name>
<sequence>MNYQPYNARTFFLICLFGWGPVVCDTQVLEQDIICEEHDAYIPPTEWTIKNNFTPSDLQSLKVKLGVRSEQSPTLNISWTISADGSIAILKATMIRIENLRNYMSHSFQCKYTQTFLTQTDPWNKQWEFYFSGFNAEPETHYYVSAFNIPTANIEGDPPTKSQTFKTPDCESDNVKYHEHCVSEGSLWEPNISSFFTGDEVEVVFTTSKHSLKYDILLFSCKKPSEKLDNCEFLNMITAEFQANETRSTKRIKANNKDCEILVIQIVPYFHGCQSDCHRHAKHMDCKIESPTETTTKNPDKKESQLLIIAATLVFAILVVVSIYAMWKSGKTRRCLADSASNNCNGSPATVLIIYSLESRIFQKAVVAFAEFLQLHCRCKVIIDIWQTQKIAEIGQVQWLATQKETADKIVVICSNSANSKWNSTSNPIAEDYTVSTALEDMYSLTLNMFSSDLKCPAALNKYMVVYFDEISTGKNIPPAFNFCKSYSLMKEIGKICKSMHGAPDHRFSQDTDTLLCSKFPRNKESTQQLRNAILELKEWEKSMLV</sequence>
<evidence type="ECO:0000256" key="9">
    <source>
        <dbReference type="SAM" id="Phobius"/>
    </source>
</evidence>
<feature type="transmembrane region" description="Helical" evidence="9">
    <location>
        <begin position="306"/>
        <end position="327"/>
    </location>
</feature>
<evidence type="ECO:0000256" key="5">
    <source>
        <dbReference type="ARBA" id="ARBA00022989"/>
    </source>
</evidence>
<evidence type="ECO:0000256" key="3">
    <source>
        <dbReference type="ARBA" id="ARBA00022692"/>
    </source>
</evidence>
<keyword evidence="3 9" id="KW-0812">Transmembrane</keyword>
<keyword evidence="8" id="KW-0325">Glycoprotein</keyword>
<dbReference type="InterPro" id="IPR038683">
    <property type="entry name" value="IL17RA/B_FnIII-like_1_sf"/>
</dbReference>
<keyword evidence="4 10" id="KW-0732">Signal</keyword>
<evidence type="ECO:0000259" key="11">
    <source>
        <dbReference type="PROSITE" id="PS51534"/>
    </source>
</evidence>
<evidence type="ECO:0000256" key="1">
    <source>
        <dbReference type="ARBA" id="ARBA00004251"/>
    </source>
</evidence>
<dbReference type="Gene3D" id="2.60.40.2150">
    <property type="entry name" value="Interleukin-17 receptor A/B, fibronectin-III-like domain 2"/>
    <property type="match status" value="1"/>
</dbReference>
<feature type="chain" id="PRO_5045672424" evidence="10">
    <location>
        <begin position="25"/>
        <end position="546"/>
    </location>
</feature>
<dbReference type="Gene3D" id="3.40.50.11530">
    <property type="match status" value="1"/>
</dbReference>
<evidence type="ECO:0000313" key="13">
    <source>
        <dbReference type="Proteomes" id="UP001369086"/>
    </source>
</evidence>
<evidence type="ECO:0000256" key="6">
    <source>
        <dbReference type="ARBA" id="ARBA00023136"/>
    </source>
</evidence>
<proteinExistence type="predicted"/>
<comment type="subcellular location">
    <subcellularLocation>
        <location evidence="1">Cell membrane</location>
        <topology evidence="1">Single-pass type I membrane protein</topology>
    </subcellularLocation>
</comment>
<organism evidence="12 13">
    <name type="scientific">Huso huso</name>
    <name type="common">Beluga</name>
    <name type="synonym">Acipenser huso</name>
    <dbReference type="NCBI Taxonomy" id="61971"/>
    <lineage>
        <taxon>Eukaryota</taxon>
        <taxon>Metazoa</taxon>
        <taxon>Chordata</taxon>
        <taxon>Craniata</taxon>
        <taxon>Vertebrata</taxon>
        <taxon>Euteleostomi</taxon>
        <taxon>Actinopterygii</taxon>
        <taxon>Chondrostei</taxon>
        <taxon>Acipenseriformes</taxon>
        <taxon>Acipenseridae</taxon>
        <taxon>Huso</taxon>
    </lineage>
</organism>
<dbReference type="InterPro" id="IPR013568">
    <property type="entry name" value="SEFIR_dom"/>
</dbReference>
<dbReference type="EMBL" id="JAHFZB010000016">
    <property type="protein sequence ID" value="KAK6480770.1"/>
    <property type="molecule type" value="Genomic_DNA"/>
</dbReference>
<evidence type="ECO:0000256" key="4">
    <source>
        <dbReference type="ARBA" id="ARBA00022729"/>
    </source>
</evidence>
<dbReference type="InterPro" id="IPR043046">
    <property type="entry name" value="IL17RA/B_FnIII-like_2_sf"/>
</dbReference>
<dbReference type="PROSITE" id="PS51534">
    <property type="entry name" value="SEFIR"/>
    <property type="match status" value="1"/>
</dbReference>
<keyword evidence="13" id="KW-1185">Reference proteome</keyword>
<protein>
    <submittedName>
        <fullName evidence="12">Interleukin-17 receptor B-like</fullName>
    </submittedName>
</protein>
<evidence type="ECO:0000256" key="8">
    <source>
        <dbReference type="ARBA" id="ARBA00023180"/>
    </source>
</evidence>
<comment type="caution">
    <text evidence="12">The sequence shown here is derived from an EMBL/GenBank/DDBJ whole genome shotgun (WGS) entry which is preliminary data.</text>
</comment>
<keyword evidence="2" id="KW-1003">Cell membrane</keyword>
<dbReference type="Pfam" id="PF08357">
    <property type="entry name" value="SEFIR"/>
    <property type="match status" value="1"/>
</dbReference>
<dbReference type="PANTHER" id="PTHR15583">
    <property type="entry name" value="INTERLEUKIN-17 RECEPTOR"/>
    <property type="match status" value="1"/>
</dbReference>
<gene>
    <name evidence="12" type="ORF">HHUSO_G18555</name>
</gene>
<dbReference type="PANTHER" id="PTHR15583:SF11">
    <property type="entry name" value="INTERLEUKIN-17 RECEPTOR B"/>
    <property type="match status" value="1"/>
</dbReference>
<dbReference type="InterPro" id="IPR039465">
    <property type="entry name" value="IL-17_rcpt-like"/>
</dbReference>